<dbReference type="PANTHER" id="PTHR13780:SF128">
    <property type="entry name" value="CBS DOMAIN-CONTAINING PROTEIN"/>
    <property type="match status" value="1"/>
</dbReference>
<keyword evidence="1" id="KW-0677">Repeat</keyword>
<dbReference type="Gene3D" id="3.10.580.10">
    <property type="entry name" value="CBS-domain"/>
    <property type="match status" value="2"/>
</dbReference>
<feature type="domain" description="CBS" evidence="4">
    <location>
        <begin position="256"/>
        <end position="313"/>
    </location>
</feature>
<dbReference type="STRING" id="403673.A0A177WKR3"/>
<sequence length="393" mass="43037">MTTLRVNDAAKIIYAHLSHIPISQVLNHAHGSKKPLISVHQDTTLDNVLSIMHTSQILAIPVYKVPKDEPDGKVFTGIVSVFDILANTVFQSVFDDMSGNVKNPITMSKDEFQQYIRMVKEEHAYFSTKIGELLGQTSESAESWTLHSSDPLTSLLQILTYANRHRALIIDDDVNLATVAPPSGSSIRLVTQTDLLRYLLDTDCVVSTLNNDTSDCKESLQSALDTIWSIPVSNADRITLIQSADPQTLSSTQLSETKKQLVCVESSMSALAALRSLYLHQVSAVAVVDTNGRLVANLSASDLRGVNFSNLEMLLGSVFEFLEAEKRTPNQLKSDQLKSVEPGSVVGEVGVSMMEHMIHHLWVVDDDDHPIGVVSMSDVLALFVPENGAAVEQ</sequence>
<dbReference type="OrthoDB" id="449052at2759"/>
<reference evidence="5 6" key="1">
    <citation type="submission" date="2006-10" db="EMBL/GenBank/DDBJ databases">
        <title>The Genome Sequence of Batrachochytrium dendrobatidis JEL423.</title>
        <authorList>
            <consortium name="The Broad Institute Genome Sequencing Platform"/>
            <person name="Birren B."/>
            <person name="Lander E."/>
            <person name="Galagan J."/>
            <person name="Cuomo C."/>
            <person name="Devon K."/>
            <person name="Jaffe D."/>
            <person name="Butler J."/>
            <person name="Alvarez P."/>
            <person name="Gnerre S."/>
            <person name="Grabherr M."/>
            <person name="Kleber M."/>
            <person name="Mauceli E."/>
            <person name="Brockman W."/>
            <person name="Young S."/>
            <person name="LaButti K."/>
            <person name="Sykes S."/>
            <person name="DeCaprio D."/>
            <person name="Crawford M."/>
            <person name="Koehrsen M."/>
            <person name="Engels R."/>
            <person name="Montgomery P."/>
            <person name="Pearson M."/>
            <person name="Howarth C."/>
            <person name="Larson L."/>
            <person name="White J."/>
            <person name="O'Leary S."/>
            <person name="Kodira C."/>
            <person name="Zeng Q."/>
            <person name="Yandava C."/>
            <person name="Alvarado L."/>
            <person name="Longcore J."/>
            <person name="James T."/>
        </authorList>
    </citation>
    <scope>NUCLEOTIDE SEQUENCE [LARGE SCALE GENOMIC DNA]</scope>
    <source>
        <strain evidence="5 6">JEL423</strain>
    </source>
</reference>
<dbReference type="AlphaFoldDB" id="A0A177WKR3"/>
<dbReference type="Pfam" id="PF00571">
    <property type="entry name" value="CBS"/>
    <property type="match status" value="3"/>
</dbReference>
<dbReference type="Proteomes" id="UP000077115">
    <property type="component" value="Unassembled WGS sequence"/>
</dbReference>
<evidence type="ECO:0000256" key="1">
    <source>
        <dbReference type="ARBA" id="ARBA00022737"/>
    </source>
</evidence>
<organism evidence="5 6">
    <name type="scientific">Batrachochytrium dendrobatidis (strain JEL423)</name>
    <dbReference type="NCBI Taxonomy" id="403673"/>
    <lineage>
        <taxon>Eukaryota</taxon>
        <taxon>Fungi</taxon>
        <taxon>Fungi incertae sedis</taxon>
        <taxon>Chytridiomycota</taxon>
        <taxon>Chytridiomycota incertae sedis</taxon>
        <taxon>Chytridiomycetes</taxon>
        <taxon>Rhizophydiales</taxon>
        <taxon>Rhizophydiales incertae sedis</taxon>
        <taxon>Batrachochytrium</taxon>
    </lineage>
</organism>
<dbReference type="PROSITE" id="PS51371">
    <property type="entry name" value="CBS"/>
    <property type="match status" value="3"/>
</dbReference>
<feature type="domain" description="CBS" evidence="4">
    <location>
        <begin position="31"/>
        <end position="97"/>
    </location>
</feature>
<dbReference type="InterPro" id="IPR046342">
    <property type="entry name" value="CBS_dom_sf"/>
</dbReference>
<dbReference type="SUPFAM" id="SSF54631">
    <property type="entry name" value="CBS-domain pair"/>
    <property type="match status" value="2"/>
</dbReference>
<dbReference type="SMART" id="SM00116">
    <property type="entry name" value="CBS"/>
    <property type="match status" value="4"/>
</dbReference>
<dbReference type="eggNOG" id="ENOG502SF5B">
    <property type="taxonomic scope" value="Eukaryota"/>
</dbReference>
<dbReference type="EMBL" id="DS022303">
    <property type="protein sequence ID" value="OAJ39961.1"/>
    <property type="molecule type" value="Genomic_DNA"/>
</dbReference>
<dbReference type="PANTHER" id="PTHR13780">
    <property type="entry name" value="AMP-ACTIVATED PROTEIN KINASE, GAMMA REGULATORY SUBUNIT"/>
    <property type="match status" value="1"/>
</dbReference>
<dbReference type="InterPro" id="IPR050511">
    <property type="entry name" value="AMPK_gamma/SDS23_families"/>
</dbReference>
<evidence type="ECO:0000313" key="6">
    <source>
        <dbReference type="Proteomes" id="UP000077115"/>
    </source>
</evidence>
<protein>
    <recommendedName>
        <fullName evidence="4">CBS domain-containing protein</fullName>
    </recommendedName>
</protein>
<proteinExistence type="predicted"/>
<evidence type="ECO:0000256" key="3">
    <source>
        <dbReference type="PROSITE-ProRule" id="PRU00703"/>
    </source>
</evidence>
<keyword evidence="2 3" id="KW-0129">CBS domain</keyword>
<gene>
    <name evidence="5" type="ORF">BDEG_23752</name>
</gene>
<evidence type="ECO:0000313" key="5">
    <source>
        <dbReference type="EMBL" id="OAJ39961.1"/>
    </source>
</evidence>
<accession>A0A177WKR3</accession>
<feature type="domain" description="CBS" evidence="4">
    <location>
        <begin position="332"/>
        <end position="391"/>
    </location>
</feature>
<dbReference type="InterPro" id="IPR000644">
    <property type="entry name" value="CBS_dom"/>
</dbReference>
<name>A0A177WKR3_BATDL</name>
<dbReference type="VEuPathDB" id="FungiDB:BDEG_23752"/>
<dbReference type="CDD" id="cd02205">
    <property type="entry name" value="CBS_pair_SF"/>
    <property type="match status" value="1"/>
</dbReference>
<evidence type="ECO:0000259" key="4">
    <source>
        <dbReference type="PROSITE" id="PS51371"/>
    </source>
</evidence>
<reference evidence="5 6" key="2">
    <citation type="submission" date="2016-05" db="EMBL/GenBank/DDBJ databases">
        <title>Lineage-specific infection strategies underlie the spectrum of fungal disease in amphibians.</title>
        <authorList>
            <person name="Cuomo C.A."/>
            <person name="Farrer R.A."/>
            <person name="James T."/>
            <person name="Longcore J."/>
            <person name="Birren B."/>
        </authorList>
    </citation>
    <scope>NUCLEOTIDE SEQUENCE [LARGE SCALE GENOMIC DNA]</scope>
    <source>
        <strain evidence="5 6">JEL423</strain>
    </source>
</reference>
<evidence type="ECO:0000256" key="2">
    <source>
        <dbReference type="ARBA" id="ARBA00023122"/>
    </source>
</evidence>